<dbReference type="eggNOG" id="ENOG5031SV0">
    <property type="taxonomic scope" value="Bacteria"/>
</dbReference>
<evidence type="ECO:0000313" key="2">
    <source>
        <dbReference type="Proteomes" id="UP000181976"/>
    </source>
</evidence>
<dbReference type="Proteomes" id="UP000181976">
    <property type="component" value="Unassembled WGS sequence"/>
</dbReference>
<organism evidence="1 2">
    <name type="scientific">Thermophagus xiamenensis</name>
    <dbReference type="NCBI Taxonomy" id="385682"/>
    <lineage>
        <taxon>Bacteria</taxon>
        <taxon>Pseudomonadati</taxon>
        <taxon>Bacteroidota</taxon>
        <taxon>Bacteroidia</taxon>
        <taxon>Marinilabiliales</taxon>
        <taxon>Marinilabiliaceae</taxon>
        <taxon>Thermophagus</taxon>
    </lineage>
</organism>
<keyword evidence="2" id="KW-1185">Reference proteome</keyword>
<sequence>MNAMDFSGTFEDFQRVVRENGGEIQVMEREVSLDTQMAYMRMSKEVKKNLRPDIVTSGKYELWDENSSVQSKRKRLAALASIGTPDAIRTLQSYQENPDKGLEDWTYLALEECKLIFQATMLDHPPMFISTGLGGSGQKLRFFGAFFSKDGSDFDQTRQRVISGEVEYMFDKFDGKLEFIGFSGQFVTFWGLVPIDVPLNEKVKAAIDEANLLGGGLRRDFVLTNVKKLTFFELGEILKKIDKKSFGNSDNPGLLQ</sequence>
<evidence type="ECO:0000313" key="1">
    <source>
        <dbReference type="EMBL" id="SFD85062.1"/>
    </source>
</evidence>
<name>A0A1I1VPP3_9BACT</name>
<protein>
    <submittedName>
        <fullName evidence="1">Uncharacterized protein</fullName>
    </submittedName>
</protein>
<reference evidence="1 2" key="1">
    <citation type="submission" date="2016-10" db="EMBL/GenBank/DDBJ databases">
        <authorList>
            <person name="de Groot N.N."/>
        </authorList>
    </citation>
    <scope>NUCLEOTIDE SEQUENCE [LARGE SCALE GENOMIC DNA]</scope>
    <source>
        <strain evidence="1 2">DSM 19012</strain>
    </source>
</reference>
<dbReference type="InParanoid" id="A0A1I1VPP3"/>
<dbReference type="EMBL" id="FONA01000003">
    <property type="protein sequence ID" value="SFD85062.1"/>
    <property type="molecule type" value="Genomic_DNA"/>
</dbReference>
<gene>
    <name evidence="1" type="ORF">SAMN05444380_1039</name>
</gene>
<dbReference type="AlphaFoldDB" id="A0A1I1VPP3"/>
<accession>A0A1I1VPP3</accession>
<proteinExistence type="predicted"/>